<organism evidence="4 5">
    <name type="scientific">Actinomarinicola tropica</name>
    <dbReference type="NCBI Taxonomy" id="2789776"/>
    <lineage>
        <taxon>Bacteria</taxon>
        <taxon>Bacillati</taxon>
        <taxon>Actinomycetota</taxon>
        <taxon>Acidimicrobiia</taxon>
        <taxon>Acidimicrobiales</taxon>
        <taxon>Iamiaceae</taxon>
        <taxon>Actinomarinicola</taxon>
    </lineage>
</organism>
<dbReference type="Gene3D" id="3.30.365.10">
    <property type="entry name" value="Aldehyde oxidase/xanthine dehydrogenase, molybdopterin binding domain"/>
    <property type="match status" value="4"/>
</dbReference>
<dbReference type="InterPro" id="IPR016208">
    <property type="entry name" value="Ald_Oxase/xanthine_DH-like"/>
</dbReference>
<dbReference type="SMART" id="SM01008">
    <property type="entry name" value="Ald_Xan_dh_C"/>
    <property type="match status" value="1"/>
</dbReference>
<evidence type="ECO:0000256" key="2">
    <source>
        <dbReference type="ARBA" id="ARBA00023002"/>
    </source>
</evidence>
<dbReference type="EMBL" id="CP045851">
    <property type="protein sequence ID" value="QGG96749.1"/>
    <property type="molecule type" value="Genomic_DNA"/>
</dbReference>
<sequence>MALFGTKVLRVEDPHLLRGESTYVANVDLPGALHVGYVTSTLAHGRIVSVDVDEARRAPGVVDVVTAADVDLGPAPPVSPDYPEAMARPLLATGVVRFVGEPIVAIVAESAAALEDAAELVVVDLDPLPEVVGVEAALGGEVLLFPDAGTNQVNDGTKGAEGPLPFDECEVVAEATFVNQRLAPCPIETRVAAAEWTADDRFTFYASCQGAHPVRNQLAAVYGLDRSQVRVVTRDVGGSFGAKGRAYPEELLLPFLARRAGRPVRFTPDRSQDMVGLGHSRAQRQSVRIGGDRDGTIRCLEADIVGDAGAYPLVGPNLVVNASTLLPGPYRVEHVRARFRSVVTNTTPTTAYRGAGRPEAAALVDRAVDVFAAEVGMDPIEVRRRNLIGPDEFPWSSPTGLSYDSGDYVTALDRALAAVAIDDLRVEQRRRIEAGEERLLGVGCSVFIDRTAGVPGSEYGSVELRPDGGVLVLTGSSPYGQGHHTAWATLVADRTGLPLDRIQVVHGDTDVVPRGGITGGSRSAQKAGTAVVQATEELVDRARQLAADLLEAAPADVVLDLDRGAFHVAGSPSAATVDWRAVAERVAAEGPADGSSALRCESDFAGEGPTFPFGAYVAVVEVDVATGAVELARIVTVDDAGTILNPMLAEGQVHGGLAQGIAQALQEEFVYDEHGTPLTSSFGDYMLPSAADLPTFESELMETPSPNNPLGFKGIAESGTIGGPPAVQNAVIDALSHLGVRHVDMPLTPERVWRAVTGA</sequence>
<dbReference type="InterPro" id="IPR008274">
    <property type="entry name" value="AldOxase/xan_DH_MoCoBD1"/>
</dbReference>
<dbReference type="Pfam" id="PF02738">
    <property type="entry name" value="MoCoBD_1"/>
    <property type="match status" value="1"/>
</dbReference>
<dbReference type="InterPro" id="IPR037165">
    <property type="entry name" value="AldOxase/xan_DH_Mopterin-bd_sf"/>
</dbReference>
<feature type="domain" description="Aldehyde oxidase/xanthine dehydrogenase a/b hammerhead" evidence="3">
    <location>
        <begin position="18"/>
        <end position="129"/>
    </location>
</feature>
<reference evidence="4 5" key="1">
    <citation type="submission" date="2019-11" db="EMBL/GenBank/DDBJ databases">
        <authorList>
            <person name="He Y."/>
        </authorList>
    </citation>
    <scope>NUCLEOTIDE SEQUENCE [LARGE SCALE GENOMIC DNA]</scope>
    <source>
        <strain evidence="4 5">SCSIO 58843</strain>
    </source>
</reference>
<dbReference type="InterPro" id="IPR046867">
    <property type="entry name" value="AldOxase/xan_DH_MoCoBD2"/>
</dbReference>
<evidence type="ECO:0000313" key="5">
    <source>
        <dbReference type="Proteomes" id="UP000334019"/>
    </source>
</evidence>
<dbReference type="AlphaFoldDB" id="A0A5Q2RIZ4"/>
<evidence type="ECO:0000256" key="1">
    <source>
        <dbReference type="ARBA" id="ARBA00022505"/>
    </source>
</evidence>
<proteinExistence type="predicted"/>
<evidence type="ECO:0000313" key="4">
    <source>
        <dbReference type="EMBL" id="QGG96749.1"/>
    </source>
</evidence>
<dbReference type="Gene3D" id="3.90.1170.50">
    <property type="entry name" value="Aldehyde oxidase/xanthine dehydrogenase, a/b hammerhead"/>
    <property type="match status" value="1"/>
</dbReference>
<protein>
    <submittedName>
        <fullName evidence="4">Molybdopterin-dependent oxidoreductase</fullName>
    </submittedName>
</protein>
<dbReference type="Pfam" id="PF01315">
    <property type="entry name" value="Ald_Xan_dh_C"/>
    <property type="match status" value="1"/>
</dbReference>
<gene>
    <name evidence="4" type="ORF">GH723_17520</name>
</gene>
<dbReference type="GO" id="GO:0016491">
    <property type="term" value="F:oxidoreductase activity"/>
    <property type="evidence" value="ECO:0007669"/>
    <property type="project" value="UniProtKB-KW"/>
</dbReference>
<keyword evidence="1" id="KW-0500">Molybdenum</keyword>
<dbReference type="InterPro" id="IPR000674">
    <property type="entry name" value="Ald_Oxase/Xan_DH_a/b"/>
</dbReference>
<dbReference type="RefSeq" id="WP_153760852.1">
    <property type="nucleotide sequence ID" value="NZ_CP045851.1"/>
</dbReference>
<name>A0A5Q2RIZ4_9ACTN</name>
<dbReference type="InterPro" id="IPR036856">
    <property type="entry name" value="Ald_Oxase/Xan_DH_a/b_sf"/>
</dbReference>
<keyword evidence="5" id="KW-1185">Reference proteome</keyword>
<dbReference type="Pfam" id="PF20256">
    <property type="entry name" value="MoCoBD_2"/>
    <property type="match status" value="1"/>
</dbReference>
<keyword evidence="2" id="KW-0560">Oxidoreductase</keyword>
<dbReference type="Proteomes" id="UP000334019">
    <property type="component" value="Chromosome"/>
</dbReference>
<evidence type="ECO:0000259" key="3">
    <source>
        <dbReference type="SMART" id="SM01008"/>
    </source>
</evidence>
<dbReference type="PANTHER" id="PTHR11908:SF132">
    <property type="entry name" value="ALDEHYDE OXIDASE 1-RELATED"/>
    <property type="match status" value="1"/>
</dbReference>
<dbReference type="SUPFAM" id="SSF54665">
    <property type="entry name" value="CO dehydrogenase molybdoprotein N-domain-like"/>
    <property type="match status" value="1"/>
</dbReference>
<dbReference type="KEGG" id="atq:GH723_17520"/>
<accession>A0A5Q2RIZ4</accession>
<dbReference type="PANTHER" id="PTHR11908">
    <property type="entry name" value="XANTHINE DEHYDROGENASE"/>
    <property type="match status" value="1"/>
</dbReference>
<dbReference type="SUPFAM" id="SSF56003">
    <property type="entry name" value="Molybdenum cofactor-binding domain"/>
    <property type="match status" value="1"/>
</dbReference>
<dbReference type="GO" id="GO:0005506">
    <property type="term" value="F:iron ion binding"/>
    <property type="evidence" value="ECO:0007669"/>
    <property type="project" value="InterPro"/>
</dbReference>